<dbReference type="Gene3D" id="3.90.550.10">
    <property type="entry name" value="Spore Coat Polysaccharide Biosynthesis Protein SpsA, Chain A"/>
    <property type="match status" value="1"/>
</dbReference>
<reference evidence="11" key="1">
    <citation type="submission" date="2017-09" db="EMBL/GenBank/DDBJ databases">
        <title>Depth-based differentiation of microbial function through sediment-hosted aquifers and enrichment of novel symbionts in the deep terrestrial subsurface.</title>
        <authorList>
            <person name="Probst A.J."/>
            <person name="Ladd B."/>
            <person name="Jarett J.K."/>
            <person name="Geller-Mcgrath D.E."/>
            <person name="Sieber C.M.K."/>
            <person name="Emerson J.B."/>
            <person name="Anantharaman K."/>
            <person name="Thomas B.C."/>
            <person name="Malmstrom R."/>
            <person name="Stieglmeier M."/>
            <person name="Klingl A."/>
            <person name="Woyke T."/>
            <person name="Ryan C.M."/>
            <person name="Banfield J.F."/>
        </authorList>
    </citation>
    <scope>NUCLEOTIDE SEQUENCE [LARGE SCALE GENOMIC DNA]</scope>
</reference>
<feature type="domain" description="NAD-dependent epimerase/dehydratase" evidence="9">
    <location>
        <begin position="18"/>
        <end position="251"/>
    </location>
</feature>
<feature type="domain" description="Glycosyltransferase 2-like" evidence="8">
    <location>
        <begin position="342"/>
        <end position="504"/>
    </location>
</feature>
<dbReference type="GO" id="GO:0005886">
    <property type="term" value="C:plasma membrane"/>
    <property type="evidence" value="ECO:0007669"/>
    <property type="project" value="TreeGrafter"/>
</dbReference>
<evidence type="ECO:0000256" key="3">
    <source>
        <dbReference type="ARBA" id="ARBA00022679"/>
    </source>
</evidence>
<dbReference type="Pfam" id="PF00535">
    <property type="entry name" value="Glycos_transf_2"/>
    <property type="match status" value="1"/>
</dbReference>
<dbReference type="InterPro" id="IPR001173">
    <property type="entry name" value="Glyco_trans_2-like"/>
</dbReference>
<protein>
    <submittedName>
        <fullName evidence="10">Epimerase</fullName>
    </submittedName>
</protein>
<dbReference type="PANTHER" id="PTHR48090:SF3">
    <property type="entry name" value="UNDECAPRENYL-PHOSPHATE 4-DEOXY-4-FORMAMIDO-L-ARABINOSE TRANSFERASE"/>
    <property type="match status" value="1"/>
</dbReference>
<keyword evidence="4" id="KW-0812">Transmembrane</keyword>
<evidence type="ECO:0000256" key="2">
    <source>
        <dbReference type="ARBA" id="ARBA00022676"/>
    </source>
</evidence>
<keyword evidence="6" id="KW-1133">Transmembrane helix</keyword>
<dbReference type="Proteomes" id="UP000230405">
    <property type="component" value="Unassembled WGS sequence"/>
</dbReference>
<comment type="caution">
    <text evidence="10">The sequence shown here is derived from an EMBL/GenBank/DDBJ whole genome shotgun (WGS) entry which is preliminary data.</text>
</comment>
<dbReference type="SUPFAM" id="SSF51735">
    <property type="entry name" value="NAD(P)-binding Rossmann-fold domains"/>
    <property type="match status" value="1"/>
</dbReference>
<keyword evidence="5" id="KW-0448">Lipopolysaccharide biosynthesis</keyword>
<evidence type="ECO:0000259" key="8">
    <source>
        <dbReference type="Pfam" id="PF00535"/>
    </source>
</evidence>
<dbReference type="CDD" id="cd04187">
    <property type="entry name" value="DPM1_like_bac"/>
    <property type="match status" value="1"/>
</dbReference>
<evidence type="ECO:0000259" key="9">
    <source>
        <dbReference type="Pfam" id="PF01370"/>
    </source>
</evidence>
<keyword evidence="3" id="KW-0808">Transferase</keyword>
<name>A0A2M7VEY7_9BACT</name>
<dbReference type="GO" id="GO:0009103">
    <property type="term" value="P:lipopolysaccharide biosynthetic process"/>
    <property type="evidence" value="ECO:0007669"/>
    <property type="project" value="UniProtKB-KW"/>
</dbReference>
<evidence type="ECO:0000256" key="6">
    <source>
        <dbReference type="ARBA" id="ARBA00022989"/>
    </source>
</evidence>
<dbReference type="SUPFAM" id="SSF53448">
    <property type="entry name" value="Nucleotide-diphospho-sugar transferases"/>
    <property type="match status" value="1"/>
</dbReference>
<dbReference type="InterPro" id="IPR036291">
    <property type="entry name" value="NAD(P)-bd_dom_sf"/>
</dbReference>
<proteinExistence type="predicted"/>
<evidence type="ECO:0000313" key="11">
    <source>
        <dbReference type="Proteomes" id="UP000230405"/>
    </source>
</evidence>
<evidence type="ECO:0000256" key="1">
    <source>
        <dbReference type="ARBA" id="ARBA00022475"/>
    </source>
</evidence>
<evidence type="ECO:0000256" key="4">
    <source>
        <dbReference type="ARBA" id="ARBA00022692"/>
    </source>
</evidence>
<keyword evidence="7" id="KW-0472">Membrane</keyword>
<dbReference type="AlphaFoldDB" id="A0A2M7VEY7"/>
<evidence type="ECO:0000256" key="7">
    <source>
        <dbReference type="ARBA" id="ARBA00023136"/>
    </source>
</evidence>
<keyword evidence="2" id="KW-0328">Glycosyltransferase</keyword>
<dbReference type="Gene3D" id="3.40.50.720">
    <property type="entry name" value="NAD(P)-binding Rossmann-like Domain"/>
    <property type="match status" value="1"/>
</dbReference>
<dbReference type="PANTHER" id="PTHR48090">
    <property type="entry name" value="UNDECAPRENYL-PHOSPHATE 4-DEOXY-4-FORMAMIDO-L-ARABINOSE TRANSFERASE-RELATED"/>
    <property type="match status" value="1"/>
</dbReference>
<feature type="non-terminal residue" evidence="10">
    <location>
        <position position="580"/>
    </location>
</feature>
<accession>A0A2M7VEY7</accession>
<organism evidence="10 11">
    <name type="scientific">Candidatus Komeilibacteria bacterium CG_4_10_14_0_2_um_filter_37_10</name>
    <dbReference type="NCBI Taxonomy" id="1974470"/>
    <lineage>
        <taxon>Bacteria</taxon>
        <taxon>Candidatus Komeiliibacteriota</taxon>
    </lineage>
</organism>
<dbReference type="InterPro" id="IPR001509">
    <property type="entry name" value="Epimerase_deHydtase"/>
</dbReference>
<dbReference type="EMBL" id="PFPO01000055">
    <property type="protein sequence ID" value="PIZ98942.1"/>
    <property type="molecule type" value="Genomic_DNA"/>
</dbReference>
<keyword evidence="1" id="KW-1003">Cell membrane</keyword>
<dbReference type="GO" id="GO:0016757">
    <property type="term" value="F:glycosyltransferase activity"/>
    <property type="evidence" value="ECO:0007669"/>
    <property type="project" value="UniProtKB-KW"/>
</dbReference>
<dbReference type="InterPro" id="IPR050256">
    <property type="entry name" value="Glycosyltransferase_2"/>
</dbReference>
<dbReference type="Pfam" id="PF01370">
    <property type="entry name" value="Epimerase"/>
    <property type="match status" value="1"/>
</dbReference>
<gene>
    <name evidence="10" type="ORF">COX77_02930</name>
</gene>
<evidence type="ECO:0000256" key="5">
    <source>
        <dbReference type="ARBA" id="ARBA00022985"/>
    </source>
</evidence>
<dbReference type="InterPro" id="IPR029044">
    <property type="entry name" value="Nucleotide-diphossugar_trans"/>
</dbReference>
<sequence length="580" mass="65695">MSSKLSLEQIITSLPGPILVFGANSFIGLNLIQTIAAQRTDCLAIINPQSTPWRLKLTDIPADKIRSCDITAPTDVQNLLQQWKPAIIFNLTAYGSNSIQQEAEKIYQTNLLGALNILQNAHTYQAYVQTGSSSEYGLNSSAPAENDLCQPNSHYAVAKLSSYYLLNYYGKILQKPVVHLRLYSIYGPWEEPNRLIPKIVATAQEKQFPPLVNPDISRDFVYISDCVEAIIRAAETIIKDQNVYGEAINIASGQKTTIAELADLVKKIFNISHDPQWGTMPDRQWDLVDWYGQFTKAQELLHWQPLTTLADGLQKTAAWQKLIDYQNVFLPAATATTKKKISCIVACYRDEQAVPYMHQRIIATMSKLDVNYEIIFVNDCSPDNTQAVLEKICAADHRVIAVTHSRNFGSQAAFISGLEIARGDAAVLMDGDLQDPPELITKFYEQWQGGYDIVYGRRVKREALWLMNIAYKLFYRIFKKLSYLNIPTDAGDFALLDRKVYQQLISFPEKDLFLRGLRAWIGYRQIGVDYLRPERMFGRTTNNLRKNIWWAKKAIFSFSYAPLEFLSDAGILLTLLSLLG</sequence>
<evidence type="ECO:0000313" key="10">
    <source>
        <dbReference type="EMBL" id="PIZ98942.1"/>
    </source>
</evidence>